<dbReference type="CDD" id="cd04301">
    <property type="entry name" value="NAT_SF"/>
    <property type="match status" value="1"/>
</dbReference>
<feature type="domain" description="N-acetyltransferase" evidence="1">
    <location>
        <begin position="37"/>
        <end position="170"/>
    </location>
</feature>
<organism evidence="2 3">
    <name type="scientific">Rufibacter roseus</name>
    <dbReference type="NCBI Taxonomy" id="1567108"/>
    <lineage>
        <taxon>Bacteria</taxon>
        <taxon>Pseudomonadati</taxon>
        <taxon>Bacteroidota</taxon>
        <taxon>Cytophagia</taxon>
        <taxon>Cytophagales</taxon>
        <taxon>Hymenobacteraceae</taxon>
        <taxon>Rufibacter</taxon>
    </lineage>
</organism>
<dbReference type="InterPro" id="IPR000182">
    <property type="entry name" value="GNAT_dom"/>
</dbReference>
<dbReference type="Pfam" id="PF13302">
    <property type="entry name" value="Acetyltransf_3"/>
    <property type="match status" value="1"/>
</dbReference>
<keyword evidence="3" id="KW-1185">Reference proteome</keyword>
<sequence>MFVIETPRLKILPLTAEQLKLYSLNNGSLEAALGTEYQLRDISFDLKHTLENYFLPLVSTHSDQYYFYTLWTMVLKEQNQLVGDLCFKGPPTEEGQVEIGYGTYPEHQGKGLMTEAIAALLQWCKTNPNINLVLAQTETDNLASEKILQKNNFRRYHQGQDDSWWEIKVDS</sequence>
<dbReference type="Gene3D" id="3.40.630.30">
    <property type="match status" value="1"/>
</dbReference>
<keyword evidence="2" id="KW-0012">Acyltransferase</keyword>
<accession>A0ABW2DUA4</accession>
<evidence type="ECO:0000313" key="3">
    <source>
        <dbReference type="Proteomes" id="UP001596405"/>
    </source>
</evidence>
<dbReference type="PROSITE" id="PS51186">
    <property type="entry name" value="GNAT"/>
    <property type="match status" value="1"/>
</dbReference>
<comment type="caution">
    <text evidence="2">The sequence shown here is derived from an EMBL/GenBank/DDBJ whole genome shotgun (WGS) entry which is preliminary data.</text>
</comment>
<dbReference type="EC" id="2.3.-.-" evidence="2"/>
<proteinExistence type="predicted"/>
<protein>
    <submittedName>
        <fullName evidence="2">GNAT family N-acetyltransferase</fullName>
        <ecNumber evidence="2">2.3.-.-</ecNumber>
    </submittedName>
</protein>
<dbReference type="RefSeq" id="WP_066622219.1">
    <property type="nucleotide sequence ID" value="NZ_JBHSYQ010000016.1"/>
</dbReference>
<dbReference type="PANTHER" id="PTHR43792:SF13">
    <property type="entry name" value="ACETYLTRANSFERASE"/>
    <property type="match status" value="1"/>
</dbReference>
<dbReference type="PANTHER" id="PTHR43792">
    <property type="entry name" value="GNAT FAMILY, PUTATIVE (AFU_ORTHOLOGUE AFUA_3G00765)-RELATED-RELATED"/>
    <property type="match status" value="1"/>
</dbReference>
<dbReference type="EMBL" id="JBHSYQ010000016">
    <property type="protein sequence ID" value="MFC6999864.1"/>
    <property type="molecule type" value="Genomic_DNA"/>
</dbReference>
<name>A0ABW2DUA4_9BACT</name>
<dbReference type="InterPro" id="IPR051531">
    <property type="entry name" value="N-acetyltransferase"/>
</dbReference>
<evidence type="ECO:0000259" key="1">
    <source>
        <dbReference type="PROSITE" id="PS51186"/>
    </source>
</evidence>
<dbReference type="SUPFAM" id="SSF55729">
    <property type="entry name" value="Acyl-CoA N-acyltransferases (Nat)"/>
    <property type="match status" value="1"/>
</dbReference>
<reference evidence="3" key="1">
    <citation type="journal article" date="2019" name="Int. J. Syst. Evol. Microbiol.">
        <title>The Global Catalogue of Microorganisms (GCM) 10K type strain sequencing project: providing services to taxonomists for standard genome sequencing and annotation.</title>
        <authorList>
            <consortium name="The Broad Institute Genomics Platform"/>
            <consortium name="The Broad Institute Genome Sequencing Center for Infectious Disease"/>
            <person name="Wu L."/>
            <person name="Ma J."/>
        </authorList>
    </citation>
    <scope>NUCLEOTIDE SEQUENCE [LARGE SCALE GENOMIC DNA]</scope>
    <source>
        <strain evidence="3">CGMCC 4.7393</strain>
    </source>
</reference>
<dbReference type="GO" id="GO:0016746">
    <property type="term" value="F:acyltransferase activity"/>
    <property type="evidence" value="ECO:0007669"/>
    <property type="project" value="UniProtKB-KW"/>
</dbReference>
<gene>
    <name evidence="2" type="ORF">ACFQHR_19670</name>
</gene>
<dbReference type="Proteomes" id="UP001596405">
    <property type="component" value="Unassembled WGS sequence"/>
</dbReference>
<dbReference type="InterPro" id="IPR016181">
    <property type="entry name" value="Acyl_CoA_acyltransferase"/>
</dbReference>
<evidence type="ECO:0000313" key="2">
    <source>
        <dbReference type="EMBL" id="MFC6999864.1"/>
    </source>
</evidence>
<keyword evidence="2" id="KW-0808">Transferase</keyword>